<dbReference type="PROSITE" id="PS51257">
    <property type="entry name" value="PROKAR_LIPOPROTEIN"/>
    <property type="match status" value="1"/>
</dbReference>
<name>A0A1A9VQK3_GLOAU</name>
<evidence type="ECO:0000313" key="2">
    <source>
        <dbReference type="Proteomes" id="UP000078200"/>
    </source>
</evidence>
<dbReference type="EnsemblMetazoa" id="GAUT044439-RA">
    <property type="protein sequence ID" value="GAUT044439-PA"/>
    <property type="gene ID" value="GAUT044439"/>
</dbReference>
<keyword evidence="2" id="KW-1185">Reference proteome</keyword>
<dbReference type="AlphaFoldDB" id="A0A1A9VQK3"/>
<dbReference type="Proteomes" id="UP000078200">
    <property type="component" value="Unassembled WGS sequence"/>
</dbReference>
<dbReference type="VEuPathDB" id="VectorBase:GAUT044439"/>
<sequence length="103" mass="11436">MMRRSIYTVRRTLMGTILSTSCHRCFLFPMEAVKSSIQYVPAIAASLLKLQNDAEVYIYGKTNINGHNSQHKLPSMFPVASGSSKEQCTVCARYSGELAKTAE</sequence>
<evidence type="ECO:0000313" key="1">
    <source>
        <dbReference type="EnsemblMetazoa" id="GAUT044439-PA"/>
    </source>
</evidence>
<reference evidence="1" key="1">
    <citation type="submission" date="2020-05" db="UniProtKB">
        <authorList>
            <consortium name="EnsemblMetazoa"/>
        </authorList>
    </citation>
    <scope>IDENTIFICATION</scope>
    <source>
        <strain evidence="1">TTRI</strain>
    </source>
</reference>
<proteinExistence type="predicted"/>
<protein>
    <submittedName>
        <fullName evidence="1">Uncharacterized protein</fullName>
    </submittedName>
</protein>
<accession>A0A1A9VQK3</accession>
<organism evidence="1 2">
    <name type="scientific">Glossina austeni</name>
    <name type="common">Savannah tsetse fly</name>
    <dbReference type="NCBI Taxonomy" id="7395"/>
    <lineage>
        <taxon>Eukaryota</taxon>
        <taxon>Metazoa</taxon>
        <taxon>Ecdysozoa</taxon>
        <taxon>Arthropoda</taxon>
        <taxon>Hexapoda</taxon>
        <taxon>Insecta</taxon>
        <taxon>Pterygota</taxon>
        <taxon>Neoptera</taxon>
        <taxon>Endopterygota</taxon>
        <taxon>Diptera</taxon>
        <taxon>Brachycera</taxon>
        <taxon>Muscomorpha</taxon>
        <taxon>Hippoboscoidea</taxon>
        <taxon>Glossinidae</taxon>
        <taxon>Glossina</taxon>
    </lineage>
</organism>